<reference evidence="9" key="5">
    <citation type="submission" date="2018-04" db="UniProtKB">
        <authorList>
            <consortium name="EnsemblFungi"/>
        </authorList>
    </citation>
    <scope>IDENTIFICATION</scope>
    <source>
        <strain evidence="9">R3-111a-1</strain>
    </source>
</reference>
<reference evidence="8" key="3">
    <citation type="submission" date="2010-09" db="EMBL/GenBank/DDBJ databases">
        <title>Annotation of Gaeumannomyces graminis var. tritici R3-111a-1.</title>
        <authorList>
            <consortium name="The Broad Institute Genome Sequencing Platform"/>
            <person name="Ma L.-J."/>
            <person name="Dead R."/>
            <person name="Young S.K."/>
            <person name="Zeng Q."/>
            <person name="Gargeya S."/>
            <person name="Fitzgerald M."/>
            <person name="Haas B."/>
            <person name="Abouelleil A."/>
            <person name="Alvarado L."/>
            <person name="Arachchi H.M."/>
            <person name="Berlin A."/>
            <person name="Brown A."/>
            <person name="Chapman S.B."/>
            <person name="Chen Z."/>
            <person name="Dunbar C."/>
            <person name="Freedman E."/>
            <person name="Gearin G."/>
            <person name="Gellesch M."/>
            <person name="Goldberg J."/>
            <person name="Griggs A."/>
            <person name="Gujja S."/>
            <person name="Heiman D."/>
            <person name="Howarth C."/>
            <person name="Larson L."/>
            <person name="Lui A."/>
            <person name="MacDonald P.J.P."/>
            <person name="Mehta T."/>
            <person name="Montmayeur A."/>
            <person name="Murphy C."/>
            <person name="Neiman D."/>
            <person name="Pearson M."/>
            <person name="Priest M."/>
            <person name="Roberts A."/>
            <person name="Saif S."/>
            <person name="Shea T."/>
            <person name="Shenoy N."/>
            <person name="Sisk P."/>
            <person name="Stolte C."/>
            <person name="Sykes S."/>
            <person name="Yandava C."/>
            <person name="Wortman J."/>
            <person name="Nusbaum C."/>
            <person name="Birren B."/>
        </authorList>
    </citation>
    <scope>NUCLEOTIDE SEQUENCE</scope>
    <source>
        <strain evidence="8">R3-111a-1</strain>
    </source>
</reference>
<keyword evidence="2" id="KW-0479">Metal-binding</keyword>
<dbReference type="CDD" id="cd12148">
    <property type="entry name" value="fungal_TF_MHR"/>
    <property type="match status" value="1"/>
</dbReference>
<keyword evidence="4" id="KW-0804">Transcription</keyword>
<dbReference type="GeneID" id="20343627"/>
<feature type="region of interest" description="Disordered" evidence="6">
    <location>
        <begin position="9"/>
        <end position="37"/>
    </location>
</feature>
<sequence>MSIELHTATTMLIPALPHRPRSPLRPPDSTSPSRREYNRRLVGARIGQLPRRPLRSEPTVEAAARLSAAYALGILTPHRGLPKTQAGTITSPLRIQSIISPPDPSDTDEGAINASVASASKRKFEDAFVSQVDIPPVPPNTTPQAHYPPPLGGLSGLSAAGTSNADVAGATARSQEFAVTAAASDEPFRVAGFAVMASSADEKKVGAVLKRPPMRSSIACLRCRKSKIKCDNFGGSSPCDGCVKTGKECRYPDPTFLPPKRLDPPMTVKREGEAAQSERKRLKRLDESPITTTSSASRFGAEILAAPYLTETLWIQCFDIFKLHFATELPFLHVPTLKWYCGSPKNRGSDRPGDSDVNLVLLGMLTLTARFHPDLVKYIAHSVANQQGGSAKNRSIQIRSDGSTATAASEYFADILAKSLGPMRSCMAVASVERVQAFLMLGLYEWSQAKPSTGGLGAWMYVGIAIRMAQALGLCFGDRIQEAKPTLVPVQAEPQHHGGKRKRMAESDAPIAELVTAKEVRRRTMWSCFILDRMLSCGKERVSAIRSGDMKIQLPCSEMDFDFAEESLTGFLTTTDAERASKGYRDNLLGCFIKLVGIWGEISEYSFAGGRAVDGESPPWMESTTFAHLDRRLDEFYAALPPVLKLSRANYLKHENHQGSSSYVSLHMLGCICQIMLHREYIPFIPIRCSGPVGPLDAKTFPEGHYQVPEDFWLRSTEKVFRSAREIVDLIETCQSRDKLPMSGLVLFAVWTAAFVGIYAYHFPHMDTEDHMLADEDTDDNELGGGPDDSSGGTGEGGGGTVTPAGDGGGITKSGPSSVTFHTLAKMYSSLKMAGTYNMYFLEMDRYYQQTKSDYQAAVQGGGGEAGARVAPVGGGLKEWQEESSKVVNNGVIMAVEDKSLAAVSYDDRDSPNTTGGPEVYDDNGPGAGRQQSQQQPPQRPASSLSFTPINSASAPIGSGAAHGGGGIGFTSTNRLGTPGDDAAGPATGAGAWSRQQQQAALALQHHHHRQQAQAQAHPQSPMQISNYLEANENKRWEDSSPGIGHFSGRDTNDEWTSTGQPPVYGLSSPGP</sequence>
<dbReference type="InterPro" id="IPR001138">
    <property type="entry name" value="Zn2Cys6_DnaBD"/>
</dbReference>
<dbReference type="Pfam" id="PF00172">
    <property type="entry name" value="Zn_clus"/>
    <property type="match status" value="1"/>
</dbReference>
<dbReference type="AlphaFoldDB" id="J3NPG1"/>
<dbReference type="GO" id="GO:0005634">
    <property type="term" value="C:nucleus"/>
    <property type="evidence" value="ECO:0007669"/>
    <property type="project" value="UniProtKB-SubCell"/>
</dbReference>
<dbReference type="Gene3D" id="4.10.240.10">
    <property type="entry name" value="Zn(2)-C6 fungal-type DNA-binding domain"/>
    <property type="match status" value="1"/>
</dbReference>
<feature type="compositionally biased region" description="Gly residues" evidence="6">
    <location>
        <begin position="783"/>
        <end position="812"/>
    </location>
</feature>
<evidence type="ECO:0000256" key="3">
    <source>
        <dbReference type="ARBA" id="ARBA00023015"/>
    </source>
</evidence>
<feature type="compositionally biased region" description="Basic and acidic residues" evidence="6">
    <location>
        <begin position="260"/>
        <end position="287"/>
    </location>
</feature>
<evidence type="ECO:0000256" key="1">
    <source>
        <dbReference type="ARBA" id="ARBA00004123"/>
    </source>
</evidence>
<dbReference type="InterPro" id="IPR036864">
    <property type="entry name" value="Zn2-C6_fun-type_DNA-bd_sf"/>
</dbReference>
<keyword evidence="10" id="KW-1185">Reference proteome</keyword>
<feature type="domain" description="Zn(2)-C6 fungal-type" evidence="7">
    <location>
        <begin position="219"/>
        <end position="251"/>
    </location>
</feature>
<dbReference type="eggNOG" id="ENOG502SIYB">
    <property type="taxonomic scope" value="Eukaryota"/>
</dbReference>
<evidence type="ECO:0000256" key="5">
    <source>
        <dbReference type="ARBA" id="ARBA00023242"/>
    </source>
</evidence>
<name>J3NPG1_GAET3</name>
<evidence type="ECO:0000313" key="10">
    <source>
        <dbReference type="Proteomes" id="UP000006039"/>
    </source>
</evidence>
<dbReference type="PANTHER" id="PTHR47338">
    <property type="entry name" value="ZN(II)2CYS6 TRANSCRIPTION FACTOR (EUROFUNG)-RELATED"/>
    <property type="match status" value="1"/>
</dbReference>
<comment type="subcellular location">
    <subcellularLocation>
        <location evidence="1">Nucleus</location>
    </subcellularLocation>
</comment>
<feature type="region of interest" description="Disordered" evidence="6">
    <location>
        <begin position="260"/>
        <end position="289"/>
    </location>
</feature>
<accession>J3NPG1</accession>
<protein>
    <recommendedName>
        <fullName evidence="7">Zn(2)-C6 fungal-type domain-containing protein</fullName>
    </recommendedName>
</protein>
<dbReference type="GO" id="GO:0008270">
    <property type="term" value="F:zinc ion binding"/>
    <property type="evidence" value="ECO:0007669"/>
    <property type="project" value="InterPro"/>
</dbReference>
<feature type="compositionally biased region" description="Low complexity" evidence="6">
    <location>
        <begin position="977"/>
        <end position="1004"/>
    </location>
</feature>
<dbReference type="SMART" id="SM00066">
    <property type="entry name" value="GAL4"/>
    <property type="match status" value="1"/>
</dbReference>
<keyword evidence="5" id="KW-0539">Nucleus</keyword>
<gene>
    <name evidence="9" type="primary">20343627</name>
    <name evidence="8" type="ORF">GGTG_03169</name>
</gene>
<feature type="region of interest" description="Disordered" evidence="6">
    <location>
        <begin position="903"/>
        <end position="1072"/>
    </location>
</feature>
<evidence type="ECO:0000256" key="4">
    <source>
        <dbReference type="ARBA" id="ARBA00023163"/>
    </source>
</evidence>
<dbReference type="EnsemblFungi" id="EJT78066">
    <property type="protein sequence ID" value="EJT78066"/>
    <property type="gene ID" value="GGTG_03169"/>
</dbReference>
<reference evidence="9" key="4">
    <citation type="journal article" date="2015" name="G3 (Bethesda)">
        <title>Genome sequences of three phytopathogenic species of the Magnaporthaceae family of fungi.</title>
        <authorList>
            <person name="Okagaki L.H."/>
            <person name="Nunes C.C."/>
            <person name="Sailsbery J."/>
            <person name="Clay B."/>
            <person name="Brown D."/>
            <person name="John T."/>
            <person name="Oh Y."/>
            <person name="Young N."/>
            <person name="Fitzgerald M."/>
            <person name="Haas B.J."/>
            <person name="Zeng Q."/>
            <person name="Young S."/>
            <person name="Adiconis X."/>
            <person name="Fan L."/>
            <person name="Levin J.Z."/>
            <person name="Mitchell T.K."/>
            <person name="Okubara P.A."/>
            <person name="Farman M.L."/>
            <person name="Kohn L.M."/>
            <person name="Birren B."/>
            <person name="Ma L.-J."/>
            <person name="Dean R.A."/>
        </authorList>
    </citation>
    <scope>NUCLEOTIDE SEQUENCE</scope>
    <source>
        <strain evidence="9">R3-111a-1</strain>
    </source>
</reference>
<keyword evidence="3" id="KW-0805">Transcription regulation</keyword>
<proteinExistence type="predicted"/>
<dbReference type="SMART" id="SM00906">
    <property type="entry name" value="Fungal_trans"/>
    <property type="match status" value="1"/>
</dbReference>
<evidence type="ECO:0000259" key="7">
    <source>
        <dbReference type="PROSITE" id="PS50048"/>
    </source>
</evidence>
<organism evidence="8">
    <name type="scientific">Gaeumannomyces tritici (strain R3-111a-1)</name>
    <name type="common">Wheat and barley take-all root rot fungus</name>
    <name type="synonym">Gaeumannomyces graminis var. tritici</name>
    <dbReference type="NCBI Taxonomy" id="644352"/>
    <lineage>
        <taxon>Eukaryota</taxon>
        <taxon>Fungi</taxon>
        <taxon>Dikarya</taxon>
        <taxon>Ascomycota</taxon>
        <taxon>Pezizomycotina</taxon>
        <taxon>Sordariomycetes</taxon>
        <taxon>Sordariomycetidae</taxon>
        <taxon>Magnaporthales</taxon>
        <taxon>Magnaporthaceae</taxon>
        <taxon>Gaeumannomyces</taxon>
    </lineage>
</organism>
<dbReference type="VEuPathDB" id="FungiDB:GGTG_03169"/>
<dbReference type="CDD" id="cd00067">
    <property type="entry name" value="GAL4"/>
    <property type="match status" value="1"/>
</dbReference>
<dbReference type="HOGENOM" id="CLU_005024_1_0_1"/>
<dbReference type="InterPro" id="IPR007219">
    <property type="entry name" value="XnlR_reg_dom"/>
</dbReference>
<evidence type="ECO:0000256" key="2">
    <source>
        <dbReference type="ARBA" id="ARBA00022723"/>
    </source>
</evidence>
<dbReference type="OrthoDB" id="5370478at2759"/>
<feature type="region of interest" description="Disordered" evidence="6">
    <location>
        <begin position="775"/>
        <end position="814"/>
    </location>
</feature>
<dbReference type="GO" id="GO:0003677">
    <property type="term" value="F:DNA binding"/>
    <property type="evidence" value="ECO:0007669"/>
    <property type="project" value="InterPro"/>
</dbReference>
<dbReference type="STRING" id="644352.J3NPG1"/>
<dbReference type="PANTHER" id="PTHR47338:SF5">
    <property type="entry name" value="ZN(II)2CYS6 TRANSCRIPTION FACTOR (EUROFUNG)"/>
    <property type="match status" value="1"/>
</dbReference>
<dbReference type="RefSeq" id="XP_009219211.1">
    <property type="nucleotide sequence ID" value="XM_009220947.1"/>
</dbReference>
<dbReference type="InterPro" id="IPR050815">
    <property type="entry name" value="TF_fung"/>
</dbReference>
<reference evidence="10" key="1">
    <citation type="submission" date="2010-07" db="EMBL/GenBank/DDBJ databases">
        <title>The genome sequence of Gaeumannomyces graminis var. tritici strain R3-111a-1.</title>
        <authorList>
            <consortium name="The Broad Institute Genome Sequencing Platform"/>
            <person name="Ma L.-J."/>
            <person name="Dead R."/>
            <person name="Young S."/>
            <person name="Zeng Q."/>
            <person name="Koehrsen M."/>
            <person name="Alvarado L."/>
            <person name="Berlin A."/>
            <person name="Chapman S.B."/>
            <person name="Chen Z."/>
            <person name="Freedman E."/>
            <person name="Gellesch M."/>
            <person name="Goldberg J."/>
            <person name="Griggs A."/>
            <person name="Gujja S."/>
            <person name="Heilman E.R."/>
            <person name="Heiman D."/>
            <person name="Hepburn T."/>
            <person name="Howarth C."/>
            <person name="Jen D."/>
            <person name="Larson L."/>
            <person name="Mehta T."/>
            <person name="Neiman D."/>
            <person name="Pearson M."/>
            <person name="Roberts A."/>
            <person name="Saif S."/>
            <person name="Shea T."/>
            <person name="Shenoy N."/>
            <person name="Sisk P."/>
            <person name="Stolte C."/>
            <person name="Sykes S."/>
            <person name="Walk T."/>
            <person name="White J."/>
            <person name="Yandava C."/>
            <person name="Haas B."/>
            <person name="Nusbaum C."/>
            <person name="Birren B."/>
        </authorList>
    </citation>
    <scope>NUCLEOTIDE SEQUENCE [LARGE SCALE GENOMIC DNA]</scope>
    <source>
        <strain evidence="10">R3-111a-1</strain>
    </source>
</reference>
<dbReference type="PROSITE" id="PS00463">
    <property type="entry name" value="ZN2_CY6_FUNGAL_1"/>
    <property type="match status" value="1"/>
</dbReference>
<dbReference type="Proteomes" id="UP000006039">
    <property type="component" value="Unassembled WGS sequence"/>
</dbReference>
<dbReference type="Pfam" id="PF04082">
    <property type="entry name" value="Fungal_trans"/>
    <property type="match status" value="1"/>
</dbReference>
<feature type="compositionally biased region" description="Polar residues" evidence="6">
    <location>
        <begin position="1019"/>
        <end position="1029"/>
    </location>
</feature>
<reference evidence="8" key="2">
    <citation type="submission" date="2010-07" db="EMBL/GenBank/DDBJ databases">
        <authorList>
            <consortium name="The Broad Institute Genome Sequencing Platform"/>
            <consortium name="Broad Institute Genome Sequencing Center for Infectious Disease"/>
            <person name="Ma L.-J."/>
            <person name="Dead R."/>
            <person name="Young S."/>
            <person name="Zeng Q."/>
            <person name="Koehrsen M."/>
            <person name="Alvarado L."/>
            <person name="Berlin A."/>
            <person name="Chapman S.B."/>
            <person name="Chen Z."/>
            <person name="Freedman E."/>
            <person name="Gellesch M."/>
            <person name="Goldberg J."/>
            <person name="Griggs A."/>
            <person name="Gujja S."/>
            <person name="Heilman E.R."/>
            <person name="Heiman D."/>
            <person name="Hepburn T."/>
            <person name="Howarth C."/>
            <person name="Jen D."/>
            <person name="Larson L."/>
            <person name="Mehta T."/>
            <person name="Neiman D."/>
            <person name="Pearson M."/>
            <person name="Roberts A."/>
            <person name="Saif S."/>
            <person name="Shea T."/>
            <person name="Shenoy N."/>
            <person name="Sisk P."/>
            <person name="Stolte C."/>
            <person name="Sykes S."/>
            <person name="Walk T."/>
            <person name="White J."/>
            <person name="Yandava C."/>
            <person name="Haas B."/>
            <person name="Nusbaum C."/>
            <person name="Birren B."/>
        </authorList>
    </citation>
    <scope>NUCLEOTIDE SEQUENCE</scope>
    <source>
        <strain evidence="8">R3-111a-1</strain>
    </source>
</reference>
<dbReference type="GO" id="GO:0006351">
    <property type="term" value="P:DNA-templated transcription"/>
    <property type="evidence" value="ECO:0007669"/>
    <property type="project" value="InterPro"/>
</dbReference>
<feature type="compositionally biased region" description="Low complexity" evidence="6">
    <location>
        <begin position="929"/>
        <end position="960"/>
    </location>
</feature>
<dbReference type="GO" id="GO:0000981">
    <property type="term" value="F:DNA-binding transcription factor activity, RNA polymerase II-specific"/>
    <property type="evidence" value="ECO:0007669"/>
    <property type="project" value="InterPro"/>
</dbReference>
<dbReference type="EMBL" id="GL385396">
    <property type="protein sequence ID" value="EJT78066.1"/>
    <property type="molecule type" value="Genomic_DNA"/>
</dbReference>
<evidence type="ECO:0000313" key="8">
    <source>
        <dbReference type="EMBL" id="EJT78066.1"/>
    </source>
</evidence>
<evidence type="ECO:0000256" key="6">
    <source>
        <dbReference type="SAM" id="MobiDB-lite"/>
    </source>
</evidence>
<dbReference type="SUPFAM" id="SSF57701">
    <property type="entry name" value="Zn2/Cys6 DNA-binding domain"/>
    <property type="match status" value="1"/>
</dbReference>
<evidence type="ECO:0000313" key="9">
    <source>
        <dbReference type="EnsemblFungi" id="EJT78066"/>
    </source>
</evidence>
<dbReference type="PROSITE" id="PS50048">
    <property type="entry name" value="ZN2_CY6_FUNGAL_2"/>
    <property type="match status" value="1"/>
</dbReference>